<proteinExistence type="predicted"/>
<keyword evidence="3" id="KW-1185">Reference proteome</keyword>
<evidence type="ECO:0000256" key="1">
    <source>
        <dbReference type="SAM" id="MobiDB-lite"/>
    </source>
</evidence>
<sequence>KRHVGMCSGNPLLCAELRGYLCYCLIILHAAIPFPLRRLSSSPRISPSQRILHALSVYSQQTTIFRMEDQIVEHTSLKDEEEEEEDDDDEGELKESNIRWIVNKGLGLGKKVMITSIVISSAPVVLPPLIVISALGFAFSVPFGLAFASYTCTEKLMNTLLPRSEPPLLLEYGDMYEDDEQVGGKGPGFGGEMLMEEEEKKEMEDVKEGVEMRIELESSGYEGGPTLVEDEDVGRAEEEREINVDEDVKEEGYEEDVGECLEGENEGPMKEENLEIERAREAENWEFDEKIKETEGLDVVAKEARGENEGEKDLTLTPGLPDKNFVEIYVGDAVKEDTLESSGGLEGNEDRKVTRPEVIEKPLESKDERVDSLVRELQGTKTEKGPEVTSEEKEIIEVTRKPNVSKSSKKHHKKKKASESKNVAISEKGEGLSNKQQGDTDVKIIGKKEEVKDEVKVKHDEKHLPVKRETKEGRDEANQSGVSKKAKKAAEMDKTLPGSRDSGNGKHVAKDASCPLEGKDNLVAAKEVQRKAPDVRRNLPSERKGTTDQKKNVNAGGVNQVSGRAGIPEAKPAKEFSSEEKIWEKMNAMRTIVGYTAATQPLLVDELKALYIFTGVEPPSTFHNPSTLEEVNDKLQFLMSIVGIK</sequence>
<feature type="compositionally biased region" description="Basic and acidic residues" evidence="1">
    <location>
        <begin position="438"/>
        <end position="477"/>
    </location>
</feature>
<accession>A0ABD2UQ34</accession>
<feature type="compositionally biased region" description="Basic and acidic residues" evidence="1">
    <location>
        <begin position="527"/>
        <end position="551"/>
    </location>
</feature>
<feature type="compositionally biased region" description="Basic and acidic residues" evidence="1">
    <location>
        <begin position="348"/>
        <end position="374"/>
    </location>
</feature>
<evidence type="ECO:0000313" key="3">
    <source>
        <dbReference type="Proteomes" id="UP001627284"/>
    </source>
</evidence>
<dbReference type="EMBL" id="JBJKTR010000004">
    <property type="protein sequence ID" value="KAL3370970.1"/>
    <property type="molecule type" value="Genomic_DNA"/>
</dbReference>
<comment type="caution">
    <text evidence="2">The sequence shown here is derived from an EMBL/GenBank/DDBJ whole genome shotgun (WGS) entry which is preliminary data.</text>
</comment>
<feature type="non-terminal residue" evidence="2">
    <location>
        <position position="1"/>
    </location>
</feature>
<feature type="compositionally biased region" description="Basic residues" evidence="1">
    <location>
        <begin position="407"/>
        <end position="416"/>
    </location>
</feature>
<reference evidence="2 3" key="1">
    <citation type="submission" date="2024-05" db="EMBL/GenBank/DDBJ databases">
        <title>De novo assembly of an allotetraploid wild potato.</title>
        <authorList>
            <person name="Hosaka A.J."/>
        </authorList>
    </citation>
    <scope>NUCLEOTIDE SEQUENCE [LARGE SCALE GENOMIC DNA]</scope>
    <source>
        <tissue evidence="2">Young leaves</tissue>
    </source>
</reference>
<evidence type="ECO:0000313" key="2">
    <source>
        <dbReference type="EMBL" id="KAL3370970.1"/>
    </source>
</evidence>
<dbReference type="PANTHER" id="PTHR37198">
    <property type="entry name" value="NUCLEOLIN"/>
    <property type="match status" value="1"/>
</dbReference>
<dbReference type="Proteomes" id="UP001627284">
    <property type="component" value="Unassembled WGS sequence"/>
</dbReference>
<dbReference type="PANTHER" id="PTHR37198:SF1">
    <property type="entry name" value="NUCLEOLIN"/>
    <property type="match status" value="1"/>
</dbReference>
<protein>
    <submittedName>
        <fullName evidence="2">Uncharacterized protein</fullName>
    </submittedName>
</protein>
<dbReference type="AlphaFoldDB" id="A0ABD2UQ34"/>
<gene>
    <name evidence="2" type="ORF">AABB24_007809</name>
</gene>
<feature type="region of interest" description="Disordered" evidence="1">
    <location>
        <begin position="249"/>
        <end position="274"/>
    </location>
</feature>
<feature type="compositionally biased region" description="Basic and acidic residues" evidence="1">
    <location>
        <begin position="381"/>
        <end position="400"/>
    </location>
</feature>
<name>A0ABD2UQ34_9SOLN</name>
<organism evidence="2 3">
    <name type="scientific">Solanum stoloniferum</name>
    <dbReference type="NCBI Taxonomy" id="62892"/>
    <lineage>
        <taxon>Eukaryota</taxon>
        <taxon>Viridiplantae</taxon>
        <taxon>Streptophyta</taxon>
        <taxon>Embryophyta</taxon>
        <taxon>Tracheophyta</taxon>
        <taxon>Spermatophyta</taxon>
        <taxon>Magnoliopsida</taxon>
        <taxon>eudicotyledons</taxon>
        <taxon>Gunneridae</taxon>
        <taxon>Pentapetalae</taxon>
        <taxon>asterids</taxon>
        <taxon>lamiids</taxon>
        <taxon>Solanales</taxon>
        <taxon>Solanaceae</taxon>
        <taxon>Solanoideae</taxon>
        <taxon>Solaneae</taxon>
        <taxon>Solanum</taxon>
    </lineage>
</organism>
<feature type="region of interest" description="Disordered" evidence="1">
    <location>
        <begin position="335"/>
        <end position="565"/>
    </location>
</feature>
<feature type="compositionally biased region" description="Acidic residues" evidence="1">
    <location>
        <begin position="249"/>
        <end position="265"/>
    </location>
</feature>
<feature type="region of interest" description="Disordered" evidence="1">
    <location>
        <begin position="220"/>
        <end position="239"/>
    </location>
</feature>